<accession>A0A4R1FQL5</accession>
<sequence length="339" mass="37648">MKKYLSAVCLIILIALIAFTLNHKPNHKTLLLNVAYDVIRDFYQDYNPWFLQQTGLQDQLSLSQSHGGASKQAIAVASGLPADVVTLTQSSDIDLLVHKGLVAADWQQQYPNNASPFGSVMVLLVKKGNPKHIQDWADLARPDVKVILPNPKTSANGRFAYLALLAYAQRHFADAPQQQQFLQQVLANVPILEAGARGATISFTQRQMGDVLIAPENEAMLASKALGDSFDVVYPSITLYTPVFVAEVVKNTQHNHTALYAQQYLQTLWSPAAQQLAAKHYFRPVDQQVAKQYQASFPAIEQLDANQTFGSWQQINAEHFADNGLFDRLYIAAQAEKTR</sequence>
<proteinExistence type="inferred from homology"/>
<dbReference type="OrthoDB" id="9802127at2"/>
<reference evidence="6 7" key="1">
    <citation type="submission" date="2019-03" db="EMBL/GenBank/DDBJ databases">
        <title>Genomic Encyclopedia of Type Strains, Phase IV (KMG-IV): sequencing the most valuable type-strain genomes for metagenomic binning, comparative biology and taxonomic classification.</title>
        <authorList>
            <person name="Goeker M."/>
        </authorList>
    </citation>
    <scope>NUCLEOTIDE SEQUENCE [LARGE SCALE GENOMIC DNA]</scope>
    <source>
        <strain evidence="6 7">DSM 15534</strain>
    </source>
</reference>
<keyword evidence="5" id="KW-0574">Periplasm</keyword>
<evidence type="ECO:0000256" key="4">
    <source>
        <dbReference type="ARBA" id="ARBA00022729"/>
    </source>
</evidence>
<dbReference type="Pfam" id="PF13531">
    <property type="entry name" value="SBP_bac_11"/>
    <property type="match status" value="1"/>
</dbReference>
<dbReference type="InterPro" id="IPR005669">
    <property type="entry name" value="Thiosulph/SO4-bd"/>
</dbReference>
<dbReference type="GO" id="GO:0042597">
    <property type="term" value="C:periplasmic space"/>
    <property type="evidence" value="ECO:0007669"/>
    <property type="project" value="UniProtKB-SubCell"/>
</dbReference>
<dbReference type="GO" id="GO:1902358">
    <property type="term" value="P:sulfate transmembrane transport"/>
    <property type="evidence" value="ECO:0007669"/>
    <property type="project" value="InterPro"/>
</dbReference>
<evidence type="ECO:0000313" key="6">
    <source>
        <dbReference type="EMBL" id="TCJ95824.1"/>
    </source>
</evidence>
<dbReference type="NCBIfam" id="NF008022">
    <property type="entry name" value="PRK10752.1"/>
    <property type="match status" value="1"/>
</dbReference>
<evidence type="ECO:0000256" key="3">
    <source>
        <dbReference type="ARBA" id="ARBA00022448"/>
    </source>
</evidence>
<evidence type="ECO:0000256" key="5">
    <source>
        <dbReference type="ARBA" id="ARBA00022764"/>
    </source>
</evidence>
<dbReference type="Proteomes" id="UP000294702">
    <property type="component" value="Unassembled WGS sequence"/>
</dbReference>
<evidence type="ECO:0000256" key="2">
    <source>
        <dbReference type="ARBA" id="ARBA00006099"/>
    </source>
</evidence>
<keyword evidence="3" id="KW-0813">Transport</keyword>
<evidence type="ECO:0000256" key="1">
    <source>
        <dbReference type="ARBA" id="ARBA00004418"/>
    </source>
</evidence>
<name>A0A4R1FQL5_9PAST</name>
<dbReference type="EMBL" id="SMFT01000005">
    <property type="protein sequence ID" value="TCJ95824.1"/>
    <property type="molecule type" value="Genomic_DNA"/>
</dbReference>
<protein>
    <submittedName>
        <fullName evidence="6">Sulfate transport system substrate-binding protein</fullName>
    </submittedName>
</protein>
<comment type="subcellular location">
    <subcellularLocation>
        <location evidence="1">Periplasm</location>
    </subcellularLocation>
</comment>
<gene>
    <name evidence="6" type="ORF">EV694_1824</name>
</gene>
<dbReference type="PANTHER" id="PTHR30368">
    <property type="entry name" value="SULFATE-BINDING PROTEIN"/>
    <property type="match status" value="1"/>
</dbReference>
<organism evidence="6 7">
    <name type="scientific">Volucribacter psittacicida</name>
    <dbReference type="NCBI Taxonomy" id="203482"/>
    <lineage>
        <taxon>Bacteria</taxon>
        <taxon>Pseudomonadati</taxon>
        <taxon>Pseudomonadota</taxon>
        <taxon>Gammaproteobacteria</taxon>
        <taxon>Pasteurellales</taxon>
        <taxon>Pasteurellaceae</taxon>
        <taxon>Volucribacter</taxon>
    </lineage>
</organism>
<dbReference type="RefSeq" id="WP_132691676.1">
    <property type="nucleotide sequence ID" value="NZ_SMFT01000005.1"/>
</dbReference>
<dbReference type="NCBIfam" id="TIGR00971">
    <property type="entry name" value="3a0106s03"/>
    <property type="match status" value="1"/>
</dbReference>
<dbReference type="GO" id="GO:0140104">
    <property type="term" value="F:molecular carrier activity"/>
    <property type="evidence" value="ECO:0007669"/>
    <property type="project" value="InterPro"/>
</dbReference>
<dbReference type="PANTHER" id="PTHR30368:SF2">
    <property type="entry name" value="SULFATE-BINDING PROTEIN"/>
    <property type="match status" value="1"/>
</dbReference>
<dbReference type="AlphaFoldDB" id="A0A4R1FQL5"/>
<evidence type="ECO:0000313" key="7">
    <source>
        <dbReference type="Proteomes" id="UP000294702"/>
    </source>
</evidence>
<dbReference type="Gene3D" id="3.40.190.10">
    <property type="entry name" value="Periplasmic binding protein-like II"/>
    <property type="match status" value="2"/>
</dbReference>
<keyword evidence="7" id="KW-1185">Reference proteome</keyword>
<dbReference type="SUPFAM" id="SSF53850">
    <property type="entry name" value="Periplasmic binding protein-like II"/>
    <property type="match status" value="1"/>
</dbReference>
<keyword evidence="4" id="KW-0732">Signal</keyword>
<comment type="similarity">
    <text evidence="2">Belongs to the prokaryotic sulfate-binding protein family.</text>
</comment>
<comment type="caution">
    <text evidence="6">The sequence shown here is derived from an EMBL/GenBank/DDBJ whole genome shotgun (WGS) entry which is preliminary data.</text>
</comment>